<comment type="caution">
    <text evidence="3">The sequence shown here is derived from an EMBL/GenBank/DDBJ whole genome shotgun (WGS) entry which is preliminary data.</text>
</comment>
<reference evidence="3 4" key="1">
    <citation type="submission" date="2018-08" db="EMBL/GenBank/DDBJ databases">
        <title>Genome and evolution of the arbuscular mycorrhizal fungus Diversispora epigaea (formerly Glomus versiforme) and its bacterial endosymbionts.</title>
        <authorList>
            <person name="Sun X."/>
            <person name="Fei Z."/>
            <person name="Harrison M."/>
        </authorList>
    </citation>
    <scope>NUCLEOTIDE SEQUENCE [LARGE SCALE GENOMIC DNA]</scope>
    <source>
        <strain evidence="3 4">IT104</strain>
    </source>
</reference>
<gene>
    <name evidence="3" type="ORF">Glove_107g7</name>
</gene>
<evidence type="ECO:0000256" key="2">
    <source>
        <dbReference type="SAM" id="MobiDB-lite"/>
    </source>
</evidence>
<keyword evidence="4" id="KW-1185">Reference proteome</keyword>
<proteinExistence type="predicted"/>
<keyword evidence="1" id="KW-0175">Coiled coil</keyword>
<accession>A0A397J7B7</accession>
<feature type="compositionally biased region" description="Polar residues" evidence="2">
    <location>
        <begin position="204"/>
        <end position="214"/>
    </location>
</feature>
<feature type="coiled-coil region" evidence="1">
    <location>
        <begin position="8"/>
        <end position="94"/>
    </location>
</feature>
<evidence type="ECO:0000313" key="3">
    <source>
        <dbReference type="EMBL" id="RHZ82618.1"/>
    </source>
</evidence>
<evidence type="ECO:0000256" key="1">
    <source>
        <dbReference type="SAM" id="Coils"/>
    </source>
</evidence>
<dbReference type="AlphaFoldDB" id="A0A397J7B7"/>
<feature type="region of interest" description="Disordered" evidence="2">
    <location>
        <begin position="201"/>
        <end position="229"/>
    </location>
</feature>
<organism evidence="3 4">
    <name type="scientific">Diversispora epigaea</name>
    <dbReference type="NCBI Taxonomy" id="1348612"/>
    <lineage>
        <taxon>Eukaryota</taxon>
        <taxon>Fungi</taxon>
        <taxon>Fungi incertae sedis</taxon>
        <taxon>Mucoromycota</taxon>
        <taxon>Glomeromycotina</taxon>
        <taxon>Glomeromycetes</taxon>
        <taxon>Diversisporales</taxon>
        <taxon>Diversisporaceae</taxon>
        <taxon>Diversispora</taxon>
    </lineage>
</organism>
<sequence length="229" mass="25992">MKTTQSAIDSLRELNSKLTSQIVELREENAEIPELRKKYTEVEAENVKLRRVIEENTELKTRFEELEKKNKTDTSNLIAENLELKDRVTKLEQNRIQVITNEQEASPTKVISDCSELPVTSQSSIPPPTEDCSIDSVPLEKNSGNNPEKIENISDNTSNSDIYQESGISKSLEEKEINDFLYEKNKESISNMIRERNREKKIQAQVSHNASSVPADSPCNKILDTSPVL</sequence>
<dbReference type="EMBL" id="PQFF01000100">
    <property type="protein sequence ID" value="RHZ82618.1"/>
    <property type="molecule type" value="Genomic_DNA"/>
</dbReference>
<dbReference type="OrthoDB" id="2446119at2759"/>
<name>A0A397J7B7_9GLOM</name>
<dbReference type="Proteomes" id="UP000266861">
    <property type="component" value="Unassembled WGS sequence"/>
</dbReference>
<evidence type="ECO:0000313" key="4">
    <source>
        <dbReference type="Proteomes" id="UP000266861"/>
    </source>
</evidence>
<protein>
    <submittedName>
        <fullName evidence="3">Uncharacterized protein</fullName>
    </submittedName>
</protein>
<feature type="region of interest" description="Disordered" evidence="2">
    <location>
        <begin position="117"/>
        <end position="160"/>
    </location>
</feature>